<evidence type="ECO:0000313" key="1">
    <source>
        <dbReference type="EMBL" id="MDP9847690.1"/>
    </source>
</evidence>
<keyword evidence="2" id="KW-1185">Reference proteome</keyword>
<accession>A0ABT9QLR5</accession>
<dbReference type="EMBL" id="JAUSQU010000001">
    <property type="protein sequence ID" value="MDP9847690.1"/>
    <property type="molecule type" value="Genomic_DNA"/>
</dbReference>
<gene>
    <name evidence="1" type="ORF">J2853_006901</name>
</gene>
<sequence>MTEFSLFKECLSIVLNEEWEHRLYAERDLTALEKEN</sequence>
<evidence type="ECO:0000313" key="2">
    <source>
        <dbReference type="Proteomes" id="UP001225356"/>
    </source>
</evidence>
<comment type="caution">
    <text evidence="1">The sequence shown here is derived from an EMBL/GenBank/DDBJ whole genome shotgun (WGS) entry which is preliminary data.</text>
</comment>
<protein>
    <submittedName>
        <fullName evidence="1">Uncharacterized protein</fullName>
    </submittedName>
</protein>
<reference evidence="1 2" key="1">
    <citation type="submission" date="2023-07" db="EMBL/GenBank/DDBJ databases">
        <title>Sequencing the genomes of 1000 actinobacteria strains.</title>
        <authorList>
            <person name="Klenk H.-P."/>
        </authorList>
    </citation>
    <scope>NUCLEOTIDE SEQUENCE [LARGE SCALE GENOMIC DNA]</scope>
    <source>
        <strain evidence="1 2">DSM 46740</strain>
    </source>
</reference>
<dbReference type="Proteomes" id="UP001225356">
    <property type="component" value="Unassembled WGS sequence"/>
</dbReference>
<name>A0ABT9QLR5_9ACTN</name>
<organism evidence="1 2">
    <name type="scientific">Streptosporangium lutulentum</name>
    <dbReference type="NCBI Taxonomy" id="1461250"/>
    <lineage>
        <taxon>Bacteria</taxon>
        <taxon>Bacillati</taxon>
        <taxon>Actinomycetota</taxon>
        <taxon>Actinomycetes</taxon>
        <taxon>Streptosporangiales</taxon>
        <taxon>Streptosporangiaceae</taxon>
        <taxon>Streptosporangium</taxon>
    </lineage>
</organism>
<proteinExistence type="predicted"/>